<proteinExistence type="predicted"/>
<protein>
    <submittedName>
        <fullName evidence="1">Uncharacterized protein</fullName>
    </submittedName>
</protein>
<evidence type="ECO:0000313" key="2">
    <source>
        <dbReference type="Proteomes" id="UP000499080"/>
    </source>
</evidence>
<evidence type="ECO:0000313" key="1">
    <source>
        <dbReference type="EMBL" id="GBM62811.1"/>
    </source>
</evidence>
<dbReference type="Proteomes" id="UP000499080">
    <property type="component" value="Unassembled WGS sequence"/>
</dbReference>
<dbReference type="AlphaFoldDB" id="A0A4Y2HBZ9"/>
<reference evidence="1 2" key="1">
    <citation type="journal article" date="2019" name="Sci. Rep.">
        <title>Orb-weaving spider Araneus ventricosus genome elucidates the spidroin gene catalogue.</title>
        <authorList>
            <person name="Kono N."/>
            <person name="Nakamura H."/>
            <person name="Ohtoshi R."/>
            <person name="Moran D.A.P."/>
            <person name="Shinohara A."/>
            <person name="Yoshida Y."/>
            <person name="Fujiwara M."/>
            <person name="Mori M."/>
            <person name="Tomita M."/>
            <person name="Arakawa K."/>
        </authorList>
    </citation>
    <scope>NUCLEOTIDE SEQUENCE [LARGE SCALE GENOMIC DNA]</scope>
</reference>
<gene>
    <name evidence="1" type="ORF">AVEN_19798_1</name>
</gene>
<organism evidence="1 2">
    <name type="scientific">Araneus ventricosus</name>
    <name type="common">Orbweaver spider</name>
    <name type="synonym">Epeira ventricosa</name>
    <dbReference type="NCBI Taxonomy" id="182803"/>
    <lineage>
        <taxon>Eukaryota</taxon>
        <taxon>Metazoa</taxon>
        <taxon>Ecdysozoa</taxon>
        <taxon>Arthropoda</taxon>
        <taxon>Chelicerata</taxon>
        <taxon>Arachnida</taxon>
        <taxon>Araneae</taxon>
        <taxon>Araneomorphae</taxon>
        <taxon>Entelegynae</taxon>
        <taxon>Araneoidea</taxon>
        <taxon>Araneidae</taxon>
        <taxon>Araneus</taxon>
    </lineage>
</organism>
<dbReference type="EMBL" id="BGPR01001835">
    <property type="protein sequence ID" value="GBM62811.1"/>
    <property type="molecule type" value="Genomic_DNA"/>
</dbReference>
<sequence length="102" mass="11471">MGSKLKKSCSTSESSLSPLCTSLKKHIAFVQDIKYRSNSSQKIYDHVTHPECPAKLTGRFWKLTNPRGQPKDKYVLGAICCCSCAATRRQISFFIFPVVEKI</sequence>
<keyword evidence="2" id="KW-1185">Reference proteome</keyword>
<accession>A0A4Y2HBZ9</accession>
<comment type="caution">
    <text evidence="1">The sequence shown here is derived from an EMBL/GenBank/DDBJ whole genome shotgun (WGS) entry which is preliminary data.</text>
</comment>
<name>A0A4Y2HBZ9_ARAVE</name>